<dbReference type="InterPro" id="IPR008457">
    <property type="entry name" value="Cu-R_CopD_dom"/>
</dbReference>
<keyword evidence="4 6" id="KW-1133">Transmembrane helix</keyword>
<evidence type="ECO:0000256" key="1">
    <source>
        <dbReference type="ARBA" id="ARBA00004651"/>
    </source>
</evidence>
<name>A0ABT8JS28_9BACL</name>
<evidence type="ECO:0000256" key="2">
    <source>
        <dbReference type="ARBA" id="ARBA00022475"/>
    </source>
</evidence>
<evidence type="ECO:0000256" key="5">
    <source>
        <dbReference type="ARBA" id="ARBA00023136"/>
    </source>
</evidence>
<feature type="transmembrane region" description="Helical" evidence="6">
    <location>
        <begin position="44"/>
        <end position="65"/>
    </location>
</feature>
<feature type="transmembrane region" description="Helical" evidence="6">
    <location>
        <begin position="6"/>
        <end position="24"/>
    </location>
</feature>
<feature type="transmembrane region" description="Helical" evidence="6">
    <location>
        <begin position="224"/>
        <end position="241"/>
    </location>
</feature>
<evidence type="ECO:0000259" key="7">
    <source>
        <dbReference type="Pfam" id="PF05425"/>
    </source>
</evidence>
<feature type="transmembrane region" description="Helical" evidence="6">
    <location>
        <begin position="85"/>
        <end position="104"/>
    </location>
</feature>
<evidence type="ECO:0000256" key="6">
    <source>
        <dbReference type="SAM" id="Phobius"/>
    </source>
</evidence>
<dbReference type="EMBL" id="JAROCC010000007">
    <property type="protein sequence ID" value="MDN4607945.1"/>
    <property type="molecule type" value="Genomic_DNA"/>
</dbReference>
<evidence type="ECO:0000256" key="3">
    <source>
        <dbReference type="ARBA" id="ARBA00022692"/>
    </source>
</evidence>
<feature type="transmembrane region" description="Helical" evidence="6">
    <location>
        <begin position="311"/>
        <end position="335"/>
    </location>
</feature>
<keyword evidence="2" id="KW-1003">Cell membrane</keyword>
<dbReference type="Proteomes" id="UP001175097">
    <property type="component" value="Unassembled WGS sequence"/>
</dbReference>
<organism evidence="8 9">
    <name type="scientific">Sporosarcina highlanderae</name>
    <dbReference type="NCBI Taxonomy" id="3035916"/>
    <lineage>
        <taxon>Bacteria</taxon>
        <taxon>Bacillati</taxon>
        <taxon>Bacillota</taxon>
        <taxon>Bacilli</taxon>
        <taxon>Bacillales</taxon>
        <taxon>Caryophanaceae</taxon>
        <taxon>Sporosarcina</taxon>
    </lineage>
</organism>
<gene>
    <name evidence="8" type="ORF">P5G49_10755</name>
</gene>
<feature type="domain" description="Copper resistance protein D" evidence="7">
    <location>
        <begin position="176"/>
        <end position="273"/>
    </location>
</feature>
<accession>A0ABT8JS28</accession>
<reference evidence="8" key="1">
    <citation type="submission" date="2023-03" db="EMBL/GenBank/DDBJ databases">
        <title>MT1 and MT2 Draft Genomes of Novel Species.</title>
        <authorList>
            <person name="Venkateswaran K."/>
        </authorList>
    </citation>
    <scope>NUCLEOTIDE SEQUENCE</scope>
    <source>
        <strain evidence="8">F6_3S_P_2</strain>
    </source>
</reference>
<comment type="caution">
    <text evidence="8">The sequence shown here is derived from an EMBL/GenBank/DDBJ whole genome shotgun (WGS) entry which is preliminary data.</text>
</comment>
<dbReference type="PANTHER" id="PTHR34820">
    <property type="entry name" value="INNER MEMBRANE PROTEIN YEBZ"/>
    <property type="match status" value="1"/>
</dbReference>
<dbReference type="Pfam" id="PF05425">
    <property type="entry name" value="CopD"/>
    <property type="match status" value="1"/>
</dbReference>
<keyword evidence="3 6" id="KW-0812">Transmembrane</keyword>
<keyword evidence="5 6" id="KW-0472">Membrane</keyword>
<feature type="transmembrane region" description="Helical" evidence="6">
    <location>
        <begin position="253"/>
        <end position="274"/>
    </location>
</feature>
<dbReference type="InterPro" id="IPR032694">
    <property type="entry name" value="CopC/D"/>
</dbReference>
<evidence type="ECO:0000313" key="8">
    <source>
        <dbReference type="EMBL" id="MDN4607945.1"/>
    </source>
</evidence>
<proteinExistence type="predicted"/>
<keyword evidence="9" id="KW-1185">Reference proteome</keyword>
<evidence type="ECO:0000256" key="4">
    <source>
        <dbReference type="ARBA" id="ARBA00022989"/>
    </source>
</evidence>
<protein>
    <submittedName>
        <fullName evidence="8">CopD family protein</fullName>
    </submittedName>
</protein>
<feature type="transmembrane region" description="Helical" evidence="6">
    <location>
        <begin position="178"/>
        <end position="204"/>
    </location>
</feature>
<evidence type="ECO:0000313" key="9">
    <source>
        <dbReference type="Proteomes" id="UP001175097"/>
    </source>
</evidence>
<comment type="subcellular location">
    <subcellularLocation>
        <location evidence="1">Cell membrane</location>
        <topology evidence="1">Multi-pass membrane protein</topology>
    </subcellularLocation>
</comment>
<feature type="transmembrane region" description="Helical" evidence="6">
    <location>
        <begin position="142"/>
        <end position="166"/>
    </location>
</feature>
<sequence>MVWIYLSESLLYLCFSLLMGAFIIQFIPDRLRPTIHIPKRLIQLSVLGVVFFSVAPVIRVILFLYEDIGLFATMESVLSGFEVGKAWNLTVILVIFFYLFVSLFPVLKSKLLSGIALAFTLVLLLALGWASHAASLTVWSGFVFHSLHFLAVTVWIGILLIVGWCSKDQENWLSYLKWFTPLAIVCFLTIAGTGLFLMTLVIGVKEYGDAWMVPYGQALLMKHLTIIPVLFFAFINGFWIRRKLKQQEQINPIAWLKFESILLFFTFVSTGVLGQQEPPHSIEITLAGSGPSAIFDYFYSGVIDPSMSLQFGLNTINLLFFIVAIIFTWLIMYSFRKKTPAVVPFFMGMFCVLSLYFGLLASIQ</sequence>
<feature type="transmembrane region" description="Helical" evidence="6">
    <location>
        <begin position="111"/>
        <end position="130"/>
    </location>
</feature>
<dbReference type="RefSeq" id="WP_301243704.1">
    <property type="nucleotide sequence ID" value="NZ_JAROCC010000007.1"/>
</dbReference>
<dbReference type="PANTHER" id="PTHR34820:SF4">
    <property type="entry name" value="INNER MEMBRANE PROTEIN YEBZ"/>
    <property type="match status" value="1"/>
</dbReference>
<feature type="transmembrane region" description="Helical" evidence="6">
    <location>
        <begin position="341"/>
        <end position="363"/>
    </location>
</feature>